<evidence type="ECO:0000256" key="9">
    <source>
        <dbReference type="ARBA" id="ARBA00023132"/>
    </source>
</evidence>
<dbReference type="FunFam" id="2.130.10.10:FF:000017">
    <property type="entry name" value="SEC13 homolog (S. cerevisiae)"/>
    <property type="match status" value="1"/>
</dbReference>
<sequence>MTTSQSLDTHHEDMIHDAQFDYYGKFLATGSSDKIIKIFDVSGEGQQHLADLKGHEGPVWQVAWAHPKFGKILASASYDRKVIIWKEVSQNNWAIIHQYSGHELSVNSISWAPHEFGLILACASSDGTVSVHNFKDNQWEQPQKIQVSQIGVNSVCWAPGTSTASLVNLSQSNQQQVTLAQKRIVTGSCDNLIKIYKQHEQENKWVEDKVLSDHKDWVRDVAWAPNIGLPTSKIASCSQDRQVIIWTQDDQNSQWVASKLPEFDDSVWRVSWSVIGNILAVSSGDNNVSLWKESIDNNWELISKVENN</sequence>
<proteinExistence type="inferred from homology"/>
<evidence type="ECO:0000256" key="5">
    <source>
        <dbReference type="ARBA" id="ARBA00022737"/>
    </source>
</evidence>
<dbReference type="OrthoDB" id="364224at2759"/>
<gene>
    <name evidence="12" type="ORF">DLAC_04974</name>
</gene>
<dbReference type="Pfam" id="PF00400">
    <property type="entry name" value="WD40"/>
    <property type="match status" value="5"/>
</dbReference>
<dbReference type="GO" id="GO:0006606">
    <property type="term" value="P:protein import into nucleus"/>
    <property type="evidence" value="ECO:0007669"/>
    <property type="project" value="TreeGrafter"/>
</dbReference>
<reference evidence="12 13" key="1">
    <citation type="submission" date="2015-12" db="EMBL/GenBank/DDBJ databases">
        <title>Dictyostelia acquired genes for synthesis and detection of signals that induce cell-type specialization by lateral gene transfer from prokaryotes.</title>
        <authorList>
            <person name="Gloeckner G."/>
            <person name="Schaap P."/>
        </authorList>
    </citation>
    <scope>NUCLEOTIDE SEQUENCE [LARGE SCALE GENOMIC DNA]</scope>
    <source>
        <strain evidence="12 13">TK</strain>
    </source>
</reference>
<keyword evidence="3" id="KW-0813">Transport</keyword>
<dbReference type="OMA" id="IWKEEGD"/>
<feature type="repeat" description="WD" evidence="11">
    <location>
        <begin position="211"/>
        <end position="246"/>
    </location>
</feature>
<dbReference type="Gene3D" id="2.130.10.10">
    <property type="entry name" value="YVTN repeat-like/Quinoprotein amine dehydrogenase"/>
    <property type="match status" value="1"/>
</dbReference>
<dbReference type="PROSITE" id="PS50294">
    <property type="entry name" value="WD_REPEATS_REGION"/>
    <property type="match status" value="1"/>
</dbReference>
<evidence type="ECO:0000256" key="11">
    <source>
        <dbReference type="PROSITE-ProRule" id="PRU00221"/>
    </source>
</evidence>
<keyword evidence="9" id="KW-0906">Nuclear pore complex</keyword>
<feature type="repeat" description="WD" evidence="11">
    <location>
        <begin position="8"/>
        <end position="42"/>
    </location>
</feature>
<dbReference type="InterPro" id="IPR001680">
    <property type="entry name" value="WD40_rpt"/>
</dbReference>
<dbReference type="GO" id="GO:0032527">
    <property type="term" value="P:protein exit from endoplasmic reticulum"/>
    <property type="evidence" value="ECO:0007669"/>
    <property type="project" value="TreeGrafter"/>
</dbReference>
<evidence type="ECO:0000256" key="2">
    <source>
        <dbReference type="ARBA" id="ARBA00010102"/>
    </source>
</evidence>
<keyword evidence="4 11" id="KW-0853">WD repeat</keyword>
<comment type="caution">
    <text evidence="12">The sequence shown here is derived from an EMBL/GenBank/DDBJ whole genome shotgun (WGS) entry which is preliminary data.</text>
</comment>
<dbReference type="GO" id="GO:0032008">
    <property type="term" value="P:positive regulation of TOR signaling"/>
    <property type="evidence" value="ECO:0007669"/>
    <property type="project" value="TreeGrafter"/>
</dbReference>
<evidence type="ECO:0000256" key="3">
    <source>
        <dbReference type="ARBA" id="ARBA00022448"/>
    </source>
</evidence>
<dbReference type="GO" id="GO:0031080">
    <property type="term" value="C:nuclear pore outer ring"/>
    <property type="evidence" value="ECO:0007669"/>
    <property type="project" value="TreeGrafter"/>
</dbReference>
<dbReference type="InterPro" id="IPR037363">
    <property type="entry name" value="Sec13/Seh1_fam"/>
</dbReference>
<accession>A0A151ZI73</accession>
<dbReference type="EMBL" id="LODT01000025">
    <property type="protein sequence ID" value="KYQ93599.1"/>
    <property type="molecule type" value="Genomic_DNA"/>
</dbReference>
<evidence type="ECO:0000256" key="1">
    <source>
        <dbReference type="ARBA" id="ARBA00004567"/>
    </source>
</evidence>
<evidence type="ECO:0000313" key="13">
    <source>
        <dbReference type="Proteomes" id="UP000076078"/>
    </source>
</evidence>
<evidence type="ECO:0000313" key="12">
    <source>
        <dbReference type="EMBL" id="KYQ93599.1"/>
    </source>
</evidence>
<dbReference type="GO" id="GO:0051028">
    <property type="term" value="P:mRNA transport"/>
    <property type="evidence" value="ECO:0007669"/>
    <property type="project" value="UniProtKB-KW"/>
</dbReference>
<dbReference type="GO" id="GO:0090114">
    <property type="term" value="P:COPII-coated vesicle budding"/>
    <property type="evidence" value="ECO:0007669"/>
    <property type="project" value="TreeGrafter"/>
</dbReference>
<evidence type="ECO:0000256" key="6">
    <source>
        <dbReference type="ARBA" id="ARBA00022816"/>
    </source>
</evidence>
<dbReference type="InterPro" id="IPR036322">
    <property type="entry name" value="WD40_repeat_dom_sf"/>
</dbReference>
<dbReference type="SUPFAM" id="SSF50978">
    <property type="entry name" value="WD40 repeat-like"/>
    <property type="match status" value="1"/>
</dbReference>
<dbReference type="Proteomes" id="UP000076078">
    <property type="component" value="Unassembled WGS sequence"/>
</dbReference>
<keyword evidence="5" id="KW-0677">Repeat</keyword>
<dbReference type="FunCoup" id="A0A151ZI73">
    <property type="interactions" value="1090"/>
</dbReference>
<evidence type="ECO:0000256" key="10">
    <source>
        <dbReference type="ARBA" id="ARBA00023242"/>
    </source>
</evidence>
<dbReference type="GO" id="GO:0030127">
    <property type="term" value="C:COPII vesicle coat"/>
    <property type="evidence" value="ECO:0007669"/>
    <property type="project" value="TreeGrafter"/>
</dbReference>
<organism evidence="12 13">
    <name type="scientific">Tieghemostelium lacteum</name>
    <name type="common">Slime mold</name>
    <name type="synonym">Dictyostelium lacteum</name>
    <dbReference type="NCBI Taxonomy" id="361077"/>
    <lineage>
        <taxon>Eukaryota</taxon>
        <taxon>Amoebozoa</taxon>
        <taxon>Evosea</taxon>
        <taxon>Eumycetozoa</taxon>
        <taxon>Dictyostelia</taxon>
        <taxon>Dictyosteliales</taxon>
        <taxon>Raperosteliaceae</taxon>
        <taxon>Tieghemostelium</taxon>
    </lineage>
</organism>
<feature type="repeat" description="WD" evidence="11">
    <location>
        <begin position="99"/>
        <end position="142"/>
    </location>
</feature>
<comment type="subcellular location">
    <subcellularLocation>
        <location evidence="1">Nucleus</location>
        <location evidence="1">Nuclear pore complex</location>
    </subcellularLocation>
</comment>
<dbReference type="STRING" id="361077.A0A151ZI73"/>
<comment type="similarity">
    <text evidence="2">Belongs to the WD repeat SEC13 family.</text>
</comment>
<dbReference type="GO" id="GO:0005198">
    <property type="term" value="F:structural molecule activity"/>
    <property type="evidence" value="ECO:0007669"/>
    <property type="project" value="InterPro"/>
</dbReference>
<dbReference type="PANTHER" id="PTHR11024:SF2">
    <property type="entry name" value="PROTEIN SEC13 HOMOLOG"/>
    <property type="match status" value="1"/>
</dbReference>
<dbReference type="PANTHER" id="PTHR11024">
    <property type="entry name" value="NUCLEAR PORE COMPLEX PROTEIN SEC13 / SEH1 FAMILY MEMBER"/>
    <property type="match status" value="1"/>
</dbReference>
<dbReference type="InterPro" id="IPR015943">
    <property type="entry name" value="WD40/YVTN_repeat-like_dom_sf"/>
</dbReference>
<dbReference type="AlphaFoldDB" id="A0A151ZI73"/>
<dbReference type="InParanoid" id="A0A151ZI73"/>
<evidence type="ECO:0000256" key="7">
    <source>
        <dbReference type="ARBA" id="ARBA00022927"/>
    </source>
</evidence>
<protein>
    <submittedName>
        <fullName evidence="12">WD40 repeat-containing protein</fullName>
    </submittedName>
</protein>
<evidence type="ECO:0000256" key="8">
    <source>
        <dbReference type="ARBA" id="ARBA00023010"/>
    </source>
</evidence>
<name>A0A151ZI73_TIELA</name>
<keyword evidence="7" id="KW-0653">Protein transport</keyword>
<keyword evidence="10" id="KW-0539">Nucleus</keyword>
<keyword evidence="8" id="KW-0811">Translocation</keyword>
<keyword evidence="6" id="KW-0509">mRNA transport</keyword>
<feature type="repeat" description="WD" evidence="11">
    <location>
        <begin position="52"/>
        <end position="86"/>
    </location>
</feature>
<dbReference type="PROSITE" id="PS50082">
    <property type="entry name" value="WD_REPEATS_2"/>
    <property type="match status" value="4"/>
</dbReference>
<evidence type="ECO:0000256" key="4">
    <source>
        <dbReference type="ARBA" id="ARBA00022574"/>
    </source>
</evidence>
<dbReference type="SMART" id="SM00320">
    <property type="entry name" value="WD40"/>
    <property type="match status" value="6"/>
</dbReference>
<keyword evidence="13" id="KW-1185">Reference proteome</keyword>